<dbReference type="PROSITE" id="PS50181">
    <property type="entry name" value="FBOX"/>
    <property type="match status" value="1"/>
</dbReference>
<evidence type="ECO:0000259" key="1">
    <source>
        <dbReference type="PROSITE" id="PS50181"/>
    </source>
</evidence>
<dbReference type="PANTHER" id="PTHR31672:SF13">
    <property type="entry name" value="F-BOX PROTEIN CPR30-LIKE"/>
    <property type="match status" value="1"/>
</dbReference>
<dbReference type="Proteomes" id="UP000694864">
    <property type="component" value="Chromosome 2"/>
</dbReference>
<evidence type="ECO:0000313" key="2">
    <source>
        <dbReference type="Proteomes" id="UP000694864"/>
    </source>
</evidence>
<organism evidence="2 3">
    <name type="scientific">Camelina sativa</name>
    <name type="common">False flax</name>
    <name type="synonym">Myagrum sativum</name>
    <dbReference type="NCBI Taxonomy" id="90675"/>
    <lineage>
        <taxon>Eukaryota</taxon>
        <taxon>Viridiplantae</taxon>
        <taxon>Streptophyta</taxon>
        <taxon>Embryophyta</taxon>
        <taxon>Tracheophyta</taxon>
        <taxon>Spermatophyta</taxon>
        <taxon>Magnoliopsida</taxon>
        <taxon>eudicotyledons</taxon>
        <taxon>Gunneridae</taxon>
        <taxon>Pentapetalae</taxon>
        <taxon>rosids</taxon>
        <taxon>malvids</taxon>
        <taxon>Brassicales</taxon>
        <taxon>Brassicaceae</taxon>
        <taxon>Camelineae</taxon>
        <taxon>Camelina</taxon>
    </lineage>
</organism>
<reference evidence="2" key="1">
    <citation type="journal article" date="2014" name="Nat. Commun.">
        <title>The emerging biofuel crop Camelina sativa retains a highly undifferentiated hexaploid genome structure.</title>
        <authorList>
            <person name="Kagale S."/>
            <person name="Koh C."/>
            <person name="Nixon J."/>
            <person name="Bollina V."/>
            <person name="Clarke W.E."/>
            <person name="Tuteja R."/>
            <person name="Spillane C."/>
            <person name="Robinson S.J."/>
            <person name="Links M.G."/>
            <person name="Clarke C."/>
            <person name="Higgins E.E."/>
            <person name="Huebert T."/>
            <person name="Sharpe A.G."/>
            <person name="Parkin I.A."/>
        </authorList>
    </citation>
    <scope>NUCLEOTIDE SEQUENCE [LARGE SCALE GENOMIC DNA]</scope>
    <source>
        <strain evidence="2">cv. DH55</strain>
    </source>
</reference>
<dbReference type="InterPro" id="IPR001810">
    <property type="entry name" value="F-box_dom"/>
</dbReference>
<dbReference type="RefSeq" id="XP_019085733.1">
    <property type="nucleotide sequence ID" value="XM_019230188.1"/>
</dbReference>
<sequence>MKKTNIVDLPEDLVVEIISRVPAVSLVGLRSTCKRSNALINDASLAKKHYTTAPRHSLIIMLIASRVYLASVDLHNNHNDTIHNNKVKITTQFSLNDPLSDSLEEVNISNIFHCDGLLLCTTVDNRLVVWNPCLREVKWIKPRKSFKRLTIFAFGKSSCNKYKILRMDQFNHTWPVLLDYEIYDFTSNSWRVVGKITGEWFIPPSADHGMSVDGNTYWLACTKDFTSGVFLLGFDFLTERFARVSLPGDNLPYHKLALSVTREDQKLCMLATRAMQPSIRDVWIATKIESTGAASWSKFLSIDVANINKHFFFVTGMNFLVDQENKVLVCRGENGISNVFLHVVGEDKCIQVDHHDAESRCSLVVSYVPTLVQIQQGS</sequence>
<dbReference type="InterPro" id="IPR036047">
    <property type="entry name" value="F-box-like_dom_sf"/>
</dbReference>
<dbReference type="Gene3D" id="1.20.1280.50">
    <property type="match status" value="1"/>
</dbReference>
<proteinExistence type="predicted"/>
<dbReference type="SUPFAM" id="SSF81383">
    <property type="entry name" value="F-box domain"/>
    <property type="match status" value="1"/>
</dbReference>
<dbReference type="PANTHER" id="PTHR31672">
    <property type="entry name" value="BNACNNG10540D PROTEIN"/>
    <property type="match status" value="1"/>
</dbReference>
<dbReference type="InterPro" id="IPR006527">
    <property type="entry name" value="F-box-assoc_dom_typ1"/>
</dbReference>
<dbReference type="Pfam" id="PF07734">
    <property type="entry name" value="FBA_1"/>
    <property type="match status" value="1"/>
</dbReference>
<dbReference type="GeneID" id="109126531"/>
<dbReference type="NCBIfam" id="TIGR01640">
    <property type="entry name" value="F_box_assoc_1"/>
    <property type="match status" value="1"/>
</dbReference>
<dbReference type="Pfam" id="PF00646">
    <property type="entry name" value="F-box"/>
    <property type="match status" value="1"/>
</dbReference>
<dbReference type="InterPro" id="IPR017451">
    <property type="entry name" value="F-box-assoc_interact_dom"/>
</dbReference>
<dbReference type="InterPro" id="IPR050796">
    <property type="entry name" value="SCF_F-box_component"/>
</dbReference>
<protein>
    <submittedName>
        <fullName evidence="3">F-box protein At4g10190</fullName>
    </submittedName>
</protein>
<dbReference type="SMART" id="SM00256">
    <property type="entry name" value="FBOX"/>
    <property type="match status" value="1"/>
</dbReference>
<keyword evidence="2" id="KW-1185">Reference proteome</keyword>
<gene>
    <name evidence="3" type="primary">LOC109126531</name>
</gene>
<accession>A0ABM1QG45</accession>
<reference evidence="3" key="2">
    <citation type="submission" date="2025-08" db="UniProtKB">
        <authorList>
            <consortium name="RefSeq"/>
        </authorList>
    </citation>
    <scope>IDENTIFICATION</scope>
    <source>
        <tissue evidence="3">Leaf</tissue>
    </source>
</reference>
<evidence type="ECO:0000313" key="3">
    <source>
        <dbReference type="RefSeq" id="XP_019085733.1"/>
    </source>
</evidence>
<name>A0ABM1QG45_CAMSA</name>
<feature type="domain" description="F-box" evidence="1">
    <location>
        <begin position="3"/>
        <end position="49"/>
    </location>
</feature>